<proteinExistence type="predicted"/>
<name>A0A9D2PNL5_9FIRM</name>
<sequence>QVRHLLKGEYWNRLLISIEKETYQNGAYWATASGWLIWCLAQKDIALARKTLIEAVQYFQEEGFFECVNERYQKLPSFVVSATNVYGGLLRLKEDCPAFFSDEDIL</sequence>
<reference evidence="1" key="1">
    <citation type="journal article" date="2021" name="PeerJ">
        <title>Extensive microbial diversity within the chicken gut microbiome revealed by metagenomics and culture.</title>
        <authorList>
            <person name="Gilroy R."/>
            <person name="Ravi A."/>
            <person name="Getino M."/>
            <person name="Pursley I."/>
            <person name="Horton D.L."/>
            <person name="Alikhan N.F."/>
            <person name="Baker D."/>
            <person name="Gharbi K."/>
            <person name="Hall N."/>
            <person name="Watson M."/>
            <person name="Adriaenssens E.M."/>
            <person name="Foster-Nyarko E."/>
            <person name="Jarju S."/>
            <person name="Secka A."/>
            <person name="Antonio M."/>
            <person name="Oren A."/>
            <person name="Chaudhuri R.R."/>
            <person name="La Ragione R."/>
            <person name="Hildebrand F."/>
            <person name="Pallen M.J."/>
        </authorList>
    </citation>
    <scope>NUCLEOTIDE SEQUENCE</scope>
    <source>
        <strain evidence="1">ChiBcec2-3848</strain>
    </source>
</reference>
<protein>
    <submittedName>
        <fullName evidence="1">Uncharacterized protein</fullName>
    </submittedName>
</protein>
<feature type="non-terminal residue" evidence="1">
    <location>
        <position position="1"/>
    </location>
</feature>
<accession>A0A9D2PNL5</accession>
<reference evidence="1" key="2">
    <citation type="submission" date="2021-04" db="EMBL/GenBank/DDBJ databases">
        <authorList>
            <person name="Gilroy R."/>
        </authorList>
    </citation>
    <scope>NUCLEOTIDE SEQUENCE</scope>
    <source>
        <strain evidence="1">ChiBcec2-3848</strain>
    </source>
</reference>
<evidence type="ECO:0000313" key="2">
    <source>
        <dbReference type="Proteomes" id="UP000823886"/>
    </source>
</evidence>
<evidence type="ECO:0000313" key="1">
    <source>
        <dbReference type="EMBL" id="HJC63548.1"/>
    </source>
</evidence>
<organism evidence="1 2">
    <name type="scientific">Candidatus Blautia merdavium</name>
    <dbReference type="NCBI Taxonomy" id="2838494"/>
    <lineage>
        <taxon>Bacteria</taxon>
        <taxon>Bacillati</taxon>
        <taxon>Bacillota</taxon>
        <taxon>Clostridia</taxon>
        <taxon>Lachnospirales</taxon>
        <taxon>Lachnospiraceae</taxon>
        <taxon>Blautia</taxon>
    </lineage>
</organism>
<comment type="caution">
    <text evidence="1">The sequence shown here is derived from an EMBL/GenBank/DDBJ whole genome shotgun (WGS) entry which is preliminary data.</text>
</comment>
<dbReference type="EMBL" id="DWVZ01000107">
    <property type="protein sequence ID" value="HJC63548.1"/>
    <property type="molecule type" value="Genomic_DNA"/>
</dbReference>
<dbReference type="AlphaFoldDB" id="A0A9D2PNL5"/>
<gene>
    <name evidence="1" type="ORF">H9753_08025</name>
</gene>
<dbReference type="Proteomes" id="UP000823886">
    <property type="component" value="Unassembled WGS sequence"/>
</dbReference>